<sequence length="215" mass="22223">MESTASVGEMVRRKARVGRRERMVGGLVWKREGVTTTTTRRDYRCLDFPRNAATVTDLAGAPGRVCRETCNGGSSLAESGGCEELPGASRLWHQIDGSHGWMETKDAEGIGQAQYFVHHSNKFSMVRSASHSSTRRTGPQKARFSRTPPAFGVGPADGGADGEADDQGVVVDLGEGAVGGDSGLEVGDAVVGGSGGGCGGCRGGVGWGCYGVEGG</sequence>
<comment type="caution">
    <text evidence="2">The sequence shown here is derived from an EMBL/GenBank/DDBJ whole genome shotgun (WGS) entry which is preliminary data.</text>
</comment>
<dbReference type="EMBL" id="RIBY02000657">
    <property type="protein sequence ID" value="KAH9838943.1"/>
    <property type="molecule type" value="Genomic_DNA"/>
</dbReference>
<evidence type="ECO:0000313" key="2">
    <source>
        <dbReference type="EMBL" id="KAH9838943.1"/>
    </source>
</evidence>
<dbReference type="AlphaFoldDB" id="A0A9W7SX50"/>
<proteinExistence type="predicted"/>
<reference evidence="2 3" key="2">
    <citation type="journal article" date="2021" name="Curr. Genet.">
        <title>Genetic response to nitrogen starvation in the aggressive Eucalyptus foliar pathogen Teratosphaeria destructans.</title>
        <authorList>
            <person name="Havenga M."/>
            <person name="Wingfield B.D."/>
            <person name="Wingfield M.J."/>
            <person name="Dreyer L.L."/>
            <person name="Roets F."/>
            <person name="Aylward J."/>
        </authorList>
    </citation>
    <scope>NUCLEOTIDE SEQUENCE [LARGE SCALE GENOMIC DNA]</scope>
    <source>
        <strain evidence="2">CMW44962</strain>
    </source>
</reference>
<accession>A0A9W7SX50</accession>
<evidence type="ECO:0000256" key="1">
    <source>
        <dbReference type="SAM" id="MobiDB-lite"/>
    </source>
</evidence>
<keyword evidence="3" id="KW-1185">Reference proteome</keyword>
<organism evidence="2 3">
    <name type="scientific">Teratosphaeria destructans</name>
    <dbReference type="NCBI Taxonomy" id="418781"/>
    <lineage>
        <taxon>Eukaryota</taxon>
        <taxon>Fungi</taxon>
        <taxon>Dikarya</taxon>
        <taxon>Ascomycota</taxon>
        <taxon>Pezizomycotina</taxon>
        <taxon>Dothideomycetes</taxon>
        <taxon>Dothideomycetidae</taxon>
        <taxon>Mycosphaerellales</taxon>
        <taxon>Teratosphaeriaceae</taxon>
        <taxon>Teratosphaeria</taxon>
    </lineage>
</organism>
<gene>
    <name evidence="2" type="ORF">Tdes44962_MAKER08106</name>
</gene>
<name>A0A9W7SX50_9PEZI</name>
<dbReference type="Proteomes" id="UP001138500">
    <property type="component" value="Unassembled WGS sequence"/>
</dbReference>
<reference evidence="2 3" key="1">
    <citation type="journal article" date="2018" name="IMA Fungus">
        <title>IMA Genome-F 10: Nine draft genome sequences of Claviceps purpurea s.lat., including C. arundinis, C. humidiphila, and C. cf. spartinae, pseudomolecules for the pitch canker pathogen Fusarium circinatum, draft genome of Davidsoniella eucalypti, Grosmannia galeiformis, Quambalaria eucalypti, and Teratosphaeria destructans.</title>
        <authorList>
            <person name="Wingfield B.D."/>
            <person name="Liu M."/>
            <person name="Nguyen H.D."/>
            <person name="Lane F.A."/>
            <person name="Morgan S.W."/>
            <person name="De Vos L."/>
            <person name="Wilken P.M."/>
            <person name="Duong T.A."/>
            <person name="Aylward J."/>
            <person name="Coetzee M.P."/>
            <person name="Dadej K."/>
            <person name="De Beer Z.W."/>
            <person name="Findlay W."/>
            <person name="Havenga M."/>
            <person name="Kolarik M."/>
            <person name="Menzies J.G."/>
            <person name="Naidoo K."/>
            <person name="Pochopski O."/>
            <person name="Shoukouhi P."/>
            <person name="Santana Q.C."/>
            <person name="Seifert K.A."/>
            <person name="Soal N."/>
            <person name="Steenkamp E.T."/>
            <person name="Tatham C.T."/>
            <person name="van der Nest M.A."/>
            <person name="Wingfield M.J."/>
        </authorList>
    </citation>
    <scope>NUCLEOTIDE SEQUENCE [LARGE SCALE GENOMIC DNA]</scope>
    <source>
        <strain evidence="2">CMW44962</strain>
    </source>
</reference>
<evidence type="ECO:0000313" key="3">
    <source>
        <dbReference type="Proteomes" id="UP001138500"/>
    </source>
</evidence>
<protein>
    <submittedName>
        <fullName evidence="2">Uncharacterized protein</fullName>
    </submittedName>
</protein>
<feature type="region of interest" description="Disordered" evidence="1">
    <location>
        <begin position="129"/>
        <end position="166"/>
    </location>
</feature>